<name>A0ABX5VNB7_9MICO</name>
<evidence type="ECO:0000256" key="1">
    <source>
        <dbReference type="SAM" id="MobiDB-lite"/>
    </source>
</evidence>
<feature type="domain" description="DUF6318" evidence="3">
    <location>
        <begin position="57"/>
        <end position="194"/>
    </location>
</feature>
<dbReference type="Proteomes" id="UP000313948">
    <property type="component" value="Chromosome"/>
</dbReference>
<evidence type="ECO:0000313" key="4">
    <source>
        <dbReference type="EMBL" id="QDB80004.1"/>
    </source>
</evidence>
<dbReference type="InterPro" id="IPR046281">
    <property type="entry name" value="DUF6318"/>
</dbReference>
<feature type="chain" id="PRO_5046758542" description="DUF6318 domain-containing protein" evidence="2">
    <location>
        <begin position="23"/>
        <end position="201"/>
    </location>
</feature>
<evidence type="ECO:0000259" key="3">
    <source>
        <dbReference type="Pfam" id="PF19843"/>
    </source>
</evidence>
<feature type="region of interest" description="Disordered" evidence="1">
    <location>
        <begin position="26"/>
        <end position="68"/>
    </location>
</feature>
<protein>
    <recommendedName>
        <fullName evidence="3">DUF6318 domain-containing protein</fullName>
    </recommendedName>
</protein>
<proteinExistence type="predicted"/>
<sequence length="201" mass="20854">MTRALMTRRMAAAVLATGLLLAGCSSGDGQPEPTGSATDVSSESPSSTEPTTAAPGPTPWPEPTRPTAMERDDIEGAKAAAEYFLALYPYVYATGDLEEWQAMSHPECQFCAAVADDVSELHSSGGYGVGGEIVVAEMGALPPDGEYTHFRVGVRGTESASSSFSADGEPLASAKGGEVNYTIAVLAEDGWTIRGLATEEQ</sequence>
<gene>
    <name evidence="4" type="ORF">FE251_11900</name>
</gene>
<accession>A0ABX5VNB7</accession>
<dbReference type="EMBL" id="CP040899">
    <property type="protein sequence ID" value="QDB80004.1"/>
    <property type="molecule type" value="Genomic_DNA"/>
</dbReference>
<evidence type="ECO:0000313" key="5">
    <source>
        <dbReference type="Proteomes" id="UP000313948"/>
    </source>
</evidence>
<feature type="signal peptide" evidence="2">
    <location>
        <begin position="1"/>
        <end position="22"/>
    </location>
</feature>
<dbReference type="RefSeq" id="WP_139948897.1">
    <property type="nucleotide sequence ID" value="NZ_CP040899.1"/>
</dbReference>
<organism evidence="4 5">
    <name type="scientific">Georgenia wutianyii</name>
    <dbReference type="NCBI Taxonomy" id="2585135"/>
    <lineage>
        <taxon>Bacteria</taxon>
        <taxon>Bacillati</taxon>
        <taxon>Actinomycetota</taxon>
        <taxon>Actinomycetes</taxon>
        <taxon>Micrococcales</taxon>
        <taxon>Bogoriellaceae</taxon>
        <taxon>Georgenia</taxon>
    </lineage>
</organism>
<feature type="compositionally biased region" description="Low complexity" evidence="1">
    <location>
        <begin position="36"/>
        <end position="55"/>
    </location>
</feature>
<dbReference type="PROSITE" id="PS51257">
    <property type="entry name" value="PROKAR_LIPOPROTEIN"/>
    <property type="match status" value="1"/>
</dbReference>
<dbReference type="Pfam" id="PF19843">
    <property type="entry name" value="DUF6318"/>
    <property type="match status" value="1"/>
</dbReference>
<reference evidence="4 5" key="1">
    <citation type="submission" date="2019-05" db="EMBL/GenBank/DDBJ databases">
        <title>Georgenia *** sp. nov., and Georgenia *** sp. nov., isolated from the intestinal contents of plateau pika (Ochotona curzoniae) in the Qinghai-Tibet plateau of China.</title>
        <authorList>
            <person name="Tian Z."/>
        </authorList>
    </citation>
    <scope>NUCLEOTIDE SEQUENCE [LARGE SCALE GENOMIC DNA]</scope>
    <source>
        <strain evidence="4 5">Z294</strain>
    </source>
</reference>
<keyword evidence="2" id="KW-0732">Signal</keyword>
<evidence type="ECO:0000256" key="2">
    <source>
        <dbReference type="SAM" id="SignalP"/>
    </source>
</evidence>
<keyword evidence="5" id="KW-1185">Reference proteome</keyword>